<evidence type="ECO:0000313" key="1">
    <source>
        <dbReference type="EMBL" id="ATV30631.1"/>
    </source>
</evidence>
<proteinExistence type="predicted"/>
<protein>
    <submittedName>
        <fullName evidence="1">Uncharacterized protein</fullName>
    </submittedName>
</protein>
<reference evidence="1 2" key="1">
    <citation type="submission" date="2017-11" db="EMBL/GenBank/DDBJ databases">
        <title>Genome sequencing of Prevotella intermedia KCOM 1949.</title>
        <authorList>
            <person name="Kook J.-K."/>
            <person name="Park S.-N."/>
            <person name="Lim Y.K."/>
        </authorList>
    </citation>
    <scope>NUCLEOTIDE SEQUENCE [LARGE SCALE GENOMIC DNA]</scope>
    <source>
        <strain evidence="1 2">KCOM 1949</strain>
    </source>
</reference>
<evidence type="ECO:0000313" key="2">
    <source>
        <dbReference type="Proteomes" id="UP000230742"/>
    </source>
</evidence>
<dbReference type="EMBL" id="CP024727">
    <property type="protein sequence ID" value="ATV30631.1"/>
    <property type="molecule type" value="Genomic_DNA"/>
</dbReference>
<dbReference type="Proteomes" id="UP000230742">
    <property type="component" value="Chromosome 1"/>
</dbReference>
<accession>A0A2D3LJC0</accession>
<sequence length="76" mass="8964">MLLLLIYVKSLLQNTVFFIFLLKTFGAYYFLLYLCTRFKEMPPCGFFLADLFFEKFYIYREVVQEASASSLMLADG</sequence>
<dbReference type="AlphaFoldDB" id="A0A2D3LJC0"/>
<name>A0A2D3LJC0_PREIN</name>
<gene>
    <name evidence="1" type="ORF">CTM46_03695</name>
</gene>
<organism evidence="1 2">
    <name type="scientific">Prevotella intermedia</name>
    <dbReference type="NCBI Taxonomy" id="28131"/>
    <lineage>
        <taxon>Bacteria</taxon>
        <taxon>Pseudomonadati</taxon>
        <taxon>Bacteroidota</taxon>
        <taxon>Bacteroidia</taxon>
        <taxon>Bacteroidales</taxon>
        <taxon>Prevotellaceae</taxon>
        <taxon>Prevotella</taxon>
    </lineage>
</organism>